<proteinExistence type="predicted"/>
<protein>
    <submittedName>
        <fullName evidence="1">Uncharacterized protein</fullName>
    </submittedName>
</protein>
<accession>A0A6M3XPC5</accession>
<organism evidence="1">
    <name type="scientific">viral metagenome</name>
    <dbReference type="NCBI Taxonomy" id="1070528"/>
    <lineage>
        <taxon>unclassified sequences</taxon>
        <taxon>metagenomes</taxon>
        <taxon>organismal metagenomes</taxon>
    </lineage>
</organism>
<dbReference type="EMBL" id="MT144773">
    <property type="protein sequence ID" value="QJH99177.1"/>
    <property type="molecule type" value="Genomic_DNA"/>
</dbReference>
<gene>
    <name evidence="1" type="ORF">TM448B01517_0011</name>
</gene>
<sequence length="276" mass="30504">MKKLINGFIWTVGFLLAAVFMLMGPDASHGADNAAGFDVKNQKEIHLRDHWVLYGDQEGELPLRTWMYYDEDAETKHLALIGSVASRSLIVGTWPMITISAASGTSWYSQPSASASRVERAVIRFSVNNPVFDVKNFSPALVASEVWLYNSLVLPEGMTGKNFGLRVVYSQSTRRASGPEAIFWRYSYANPATGPTSWSSIRTGAFLKPGLFTNATPADIVFPTAVQSKIKSGATVGINIWVNTPVDIHSIRYYKHRRYDFTPVVHDDIAAPHTAS</sequence>
<evidence type="ECO:0000313" key="1">
    <source>
        <dbReference type="EMBL" id="QJH99177.1"/>
    </source>
</evidence>
<dbReference type="AlphaFoldDB" id="A0A6M3XPC5"/>
<reference evidence="1" key="1">
    <citation type="submission" date="2020-03" db="EMBL/GenBank/DDBJ databases">
        <title>The deep terrestrial virosphere.</title>
        <authorList>
            <person name="Holmfeldt K."/>
            <person name="Nilsson E."/>
            <person name="Simone D."/>
            <person name="Lopez-Fernandez M."/>
            <person name="Wu X."/>
            <person name="de Brujin I."/>
            <person name="Lundin D."/>
            <person name="Andersson A."/>
            <person name="Bertilsson S."/>
            <person name="Dopson M."/>
        </authorList>
    </citation>
    <scope>NUCLEOTIDE SEQUENCE</scope>
    <source>
        <strain evidence="1">TM448B01517</strain>
    </source>
</reference>
<name>A0A6M3XPC5_9ZZZZ</name>